<dbReference type="Proteomes" id="UP000034774">
    <property type="component" value="Unassembled WGS sequence"/>
</dbReference>
<evidence type="ECO:0000313" key="3">
    <source>
        <dbReference type="Proteomes" id="UP000034774"/>
    </source>
</evidence>
<sequence length="250" mass="28086">MESNIRVRSAQAIGRSHLLGGKNRQDALKTGMVEVDGEKIVYGVICDGCSEGETSEVGANLATSFIGRQIEILVKSHISLDRIPWILHKRTVGFLKDILGKISFDSPNARVLYIKNNLLFTILGFIYTERETLIFAQGDGDTVVNDELTIRDENNIPRYIGYSLVERKFLSSNASPVQTDFDVFYLNGESFNRLAIASDALSEEPSFLVDLWGHINPIGLQRRVNVWSLVNHKFQDDLSIITLEKIPKEE</sequence>
<comment type="caution">
    <text evidence="2">The sequence shown here is derived from an EMBL/GenBank/DDBJ whole genome shotgun (WGS) entry which is preliminary data.</text>
</comment>
<gene>
    <name evidence="2" type="ORF">UT17_C0004G0262</name>
</gene>
<evidence type="ECO:0000259" key="1">
    <source>
        <dbReference type="Pfam" id="PF13672"/>
    </source>
</evidence>
<evidence type="ECO:0000313" key="2">
    <source>
        <dbReference type="EMBL" id="KKQ91914.1"/>
    </source>
</evidence>
<dbReference type="EMBL" id="LBVU01000004">
    <property type="protein sequence ID" value="KKQ91914.1"/>
    <property type="molecule type" value="Genomic_DNA"/>
</dbReference>
<feature type="domain" description="PPM-type phosphatase" evidence="1">
    <location>
        <begin position="13"/>
        <end position="202"/>
    </location>
</feature>
<protein>
    <recommendedName>
        <fullName evidence="1">PPM-type phosphatase domain-containing protein</fullName>
    </recommendedName>
</protein>
<accession>A0A0G0P1C0</accession>
<proteinExistence type="predicted"/>
<dbReference type="AlphaFoldDB" id="A0A0G0P1C0"/>
<dbReference type="InterPro" id="IPR001932">
    <property type="entry name" value="PPM-type_phosphatase-like_dom"/>
</dbReference>
<organism evidence="2 3">
    <name type="scientific">Candidatus Woesebacteria bacterium GW2011_GWB1_39_10</name>
    <dbReference type="NCBI Taxonomy" id="1618572"/>
    <lineage>
        <taxon>Bacteria</taxon>
        <taxon>Candidatus Woeseibacteriota</taxon>
    </lineage>
</organism>
<reference evidence="2 3" key="1">
    <citation type="journal article" date="2015" name="Nature">
        <title>rRNA introns, odd ribosomes, and small enigmatic genomes across a large radiation of phyla.</title>
        <authorList>
            <person name="Brown C.T."/>
            <person name="Hug L.A."/>
            <person name="Thomas B.C."/>
            <person name="Sharon I."/>
            <person name="Castelle C.J."/>
            <person name="Singh A."/>
            <person name="Wilkins M.J."/>
            <person name="Williams K.H."/>
            <person name="Banfield J.F."/>
        </authorList>
    </citation>
    <scope>NUCLEOTIDE SEQUENCE [LARGE SCALE GENOMIC DNA]</scope>
</reference>
<dbReference type="Pfam" id="PF13672">
    <property type="entry name" value="PP2C_2"/>
    <property type="match status" value="1"/>
</dbReference>
<dbReference type="STRING" id="1618572.UT17_C0004G0262"/>
<name>A0A0G0P1C0_9BACT</name>